<evidence type="ECO:0000313" key="2">
    <source>
        <dbReference type="EMBL" id="KAF4035208.1"/>
    </source>
</evidence>
<dbReference type="EMBL" id="WSZM01000043">
    <property type="protein sequence ID" value="KAF4045589.1"/>
    <property type="molecule type" value="Genomic_DNA"/>
</dbReference>
<evidence type="ECO:0000256" key="1">
    <source>
        <dbReference type="SAM" id="MobiDB-lite"/>
    </source>
</evidence>
<dbReference type="AlphaFoldDB" id="A0A833W7I0"/>
<sequence length="73" mass="8281">MEALPDSRLIQPQMKPQPESPKRQWAGHCGCDGSCAFQFISDNMEIVDVRSKPEEKQAEESSAPLILHLLLMW</sequence>
<evidence type="ECO:0000313" key="4">
    <source>
        <dbReference type="Proteomes" id="UP000602510"/>
    </source>
</evidence>
<organism evidence="3 4">
    <name type="scientific">Phytophthora infestans</name>
    <name type="common">Potato late blight agent</name>
    <name type="synonym">Botrytis infestans</name>
    <dbReference type="NCBI Taxonomy" id="4787"/>
    <lineage>
        <taxon>Eukaryota</taxon>
        <taxon>Sar</taxon>
        <taxon>Stramenopiles</taxon>
        <taxon>Oomycota</taxon>
        <taxon>Peronosporomycetes</taxon>
        <taxon>Peronosporales</taxon>
        <taxon>Peronosporaceae</taxon>
        <taxon>Phytophthora</taxon>
    </lineage>
</organism>
<feature type="region of interest" description="Disordered" evidence="1">
    <location>
        <begin position="1"/>
        <end position="25"/>
    </location>
</feature>
<name>A0A833W7I0_PHYIN</name>
<evidence type="ECO:0000313" key="3">
    <source>
        <dbReference type="EMBL" id="KAF4045589.1"/>
    </source>
</evidence>
<proteinExistence type="predicted"/>
<keyword evidence="4" id="KW-1185">Reference proteome</keyword>
<comment type="caution">
    <text evidence="3">The sequence shown here is derived from an EMBL/GenBank/DDBJ whole genome shotgun (WGS) entry which is preliminary data.</text>
</comment>
<dbReference type="EMBL" id="WSZM01000330">
    <property type="protein sequence ID" value="KAF4035208.1"/>
    <property type="molecule type" value="Genomic_DNA"/>
</dbReference>
<gene>
    <name evidence="3" type="ORF">GN244_ATG02038</name>
    <name evidence="2" type="ORF">GN244_ATG12786</name>
</gene>
<protein>
    <submittedName>
        <fullName evidence="3">Uncharacterized protein</fullName>
    </submittedName>
</protein>
<dbReference type="Proteomes" id="UP000602510">
    <property type="component" value="Unassembled WGS sequence"/>
</dbReference>
<reference evidence="3" key="1">
    <citation type="submission" date="2020-04" db="EMBL/GenBank/DDBJ databases">
        <title>Hybrid Assembly of Korean Phytophthora infestans isolates.</title>
        <authorList>
            <person name="Prokchorchik M."/>
            <person name="Lee Y."/>
            <person name="Seo J."/>
            <person name="Cho J.-H."/>
            <person name="Park Y.-E."/>
            <person name="Jang D.-C."/>
            <person name="Im J.-S."/>
            <person name="Choi J.-G."/>
            <person name="Park H.-J."/>
            <person name="Lee G.-B."/>
            <person name="Lee Y.-G."/>
            <person name="Hong S.-Y."/>
            <person name="Cho K."/>
            <person name="Sohn K.H."/>
        </authorList>
    </citation>
    <scope>NUCLEOTIDE SEQUENCE</scope>
    <source>
        <strain evidence="3">KR_1_A1</strain>
    </source>
</reference>
<accession>A0A833W7I0</accession>